<comment type="similarity">
    <text evidence="1">Belongs to the UPF0751 family.</text>
</comment>
<evidence type="ECO:0000313" key="3">
    <source>
        <dbReference type="EMBL" id="MEJ8852957.1"/>
    </source>
</evidence>
<gene>
    <name evidence="3" type="ORF">WKW79_00160</name>
</gene>
<protein>
    <submittedName>
        <fullName evidence="3">DUF2325 domain-containing protein</fullName>
    </submittedName>
</protein>
<reference evidence="3 4" key="1">
    <citation type="submission" date="2024-03" db="EMBL/GenBank/DDBJ databases">
        <title>Novel species of the genus Variovorax.</title>
        <authorList>
            <person name="Liu Q."/>
            <person name="Xin Y.-H."/>
        </authorList>
    </citation>
    <scope>NUCLEOTIDE SEQUENCE [LARGE SCALE GENOMIC DNA]</scope>
    <source>
        <strain evidence="3 4">KACC 18901</strain>
    </source>
</reference>
<comment type="caution">
    <text evidence="3">The sequence shown here is derived from an EMBL/GenBank/DDBJ whole genome shotgun (WGS) entry which is preliminary data.</text>
</comment>
<evidence type="ECO:0000256" key="2">
    <source>
        <dbReference type="SAM" id="Coils"/>
    </source>
</evidence>
<proteinExistence type="inferred from homology"/>
<accession>A0ABU8WZI6</accession>
<dbReference type="SUPFAM" id="SSF57997">
    <property type="entry name" value="Tropomyosin"/>
    <property type="match status" value="1"/>
</dbReference>
<dbReference type="EMBL" id="JBBKZS010000001">
    <property type="protein sequence ID" value="MEJ8852957.1"/>
    <property type="molecule type" value="Genomic_DNA"/>
</dbReference>
<dbReference type="InterPro" id="IPR016772">
    <property type="entry name" value="UCP020408"/>
</dbReference>
<evidence type="ECO:0000313" key="4">
    <source>
        <dbReference type="Proteomes" id="UP001367030"/>
    </source>
</evidence>
<evidence type="ECO:0000256" key="1">
    <source>
        <dbReference type="ARBA" id="ARBA00007189"/>
    </source>
</evidence>
<dbReference type="Pfam" id="PF10087">
    <property type="entry name" value="DUF2325"/>
    <property type="match status" value="1"/>
</dbReference>
<sequence>MSAPFALNLSRSSGFATGPVPNVYRQVACCEDNTTEAEPEGKGRSRVQQLNPHVHCSVIGTCLSTAELRKIVAKHGHIDAARASDVEIHHEGVSIASQTGGGKALSKALDKRHELVIRSFEKAKDAEALEALWQQALQGGSIAGAYWALMSHRHVTAELRQRAFGDVHMLSHLVGAANRADIRRLAALEQETGDWREQSEHQQARIAELLQENQQLRRRVGELEMDITLARAKPTEPAGAVESLQQELLAQLQFSTLQMQRCEAAERQQAASEANEQRLQAELDGARRQIDMLSRELRGAEAHLQALAAPGHGTSESLQPAIQGQRILYVGGRPSSTPAIRKLVTDSGGEFVHHDGGMEDRKGLLASALAGAHVVAFPVDCVDHDSVTNLKRLCARHEVPFLPLRTASVTCFAAALLALAEEQVPARPAFRMCLRHG</sequence>
<dbReference type="Proteomes" id="UP001367030">
    <property type="component" value="Unassembled WGS sequence"/>
</dbReference>
<organism evidence="3 4">
    <name type="scientific">Variovorax robiniae</name>
    <dbReference type="NCBI Taxonomy" id="1836199"/>
    <lineage>
        <taxon>Bacteria</taxon>
        <taxon>Pseudomonadati</taxon>
        <taxon>Pseudomonadota</taxon>
        <taxon>Betaproteobacteria</taxon>
        <taxon>Burkholderiales</taxon>
        <taxon>Comamonadaceae</taxon>
        <taxon>Variovorax</taxon>
    </lineage>
</organism>
<keyword evidence="2" id="KW-0175">Coiled coil</keyword>
<keyword evidence="4" id="KW-1185">Reference proteome</keyword>
<name>A0ABU8WZI6_9BURK</name>
<dbReference type="RefSeq" id="WP_340333071.1">
    <property type="nucleotide sequence ID" value="NZ_JBBKZS010000001.1"/>
</dbReference>
<feature type="coiled-coil region" evidence="2">
    <location>
        <begin position="199"/>
        <end position="233"/>
    </location>
</feature>
<feature type="coiled-coil region" evidence="2">
    <location>
        <begin position="262"/>
        <end position="303"/>
    </location>
</feature>